<accession>A0ABV5CX74</accession>
<dbReference type="Proteomes" id="UP001582793">
    <property type="component" value="Unassembled WGS sequence"/>
</dbReference>
<dbReference type="RefSeq" id="WP_375735996.1">
    <property type="nucleotide sequence ID" value="NZ_JBCGDC010000099.1"/>
</dbReference>
<evidence type="ECO:0000313" key="1">
    <source>
        <dbReference type="EMBL" id="MFB6396608.1"/>
    </source>
</evidence>
<sequence length="203" mass="22835">MSRAIRPAEPNLSVAVTHLMKGVVYRDAHAVPWLHLTQLQTQVRDYVAVLGLTVMIDEAEGYAFLRSRPDDVDQDGPAVPRLIPRRSLSFHVSLLLALLRKKLAEFDANNSDTRLVLTRQQMIDLLTTFMPATIGEARLVDQIDTHLNKVVELGFLRRLDDGEASYEVRRIIKAFVDAQWLAEFDARLAEYVAELSGTTAGPR</sequence>
<dbReference type="Pfam" id="PF13835">
    <property type="entry name" value="DUF4194"/>
    <property type="match status" value="1"/>
</dbReference>
<protein>
    <submittedName>
        <fullName evidence="1">DUF4194 domain-containing protein</fullName>
    </submittedName>
</protein>
<dbReference type="InterPro" id="IPR025449">
    <property type="entry name" value="JetB"/>
</dbReference>
<name>A0ABV5CX74_9ACTN</name>
<gene>
    <name evidence="1" type="ORF">AAFH96_26410</name>
</gene>
<dbReference type="EMBL" id="JBCGDC010000099">
    <property type="protein sequence ID" value="MFB6396608.1"/>
    <property type="molecule type" value="Genomic_DNA"/>
</dbReference>
<comment type="caution">
    <text evidence="1">The sequence shown here is derived from an EMBL/GenBank/DDBJ whole genome shotgun (WGS) entry which is preliminary data.</text>
</comment>
<evidence type="ECO:0000313" key="2">
    <source>
        <dbReference type="Proteomes" id="UP001582793"/>
    </source>
</evidence>
<keyword evidence="2" id="KW-1185">Reference proteome</keyword>
<organism evidence="1 2">
    <name type="scientific">Polymorphospora lycopeni</name>
    <dbReference type="NCBI Taxonomy" id="3140240"/>
    <lineage>
        <taxon>Bacteria</taxon>
        <taxon>Bacillati</taxon>
        <taxon>Actinomycetota</taxon>
        <taxon>Actinomycetes</taxon>
        <taxon>Micromonosporales</taxon>
        <taxon>Micromonosporaceae</taxon>
        <taxon>Polymorphospora</taxon>
    </lineage>
</organism>
<proteinExistence type="predicted"/>
<reference evidence="1 2" key="1">
    <citation type="submission" date="2024-04" db="EMBL/GenBank/DDBJ databases">
        <title>Polymorphospora sp. isolated from Baiyangdian Lake in Xiong'an New Area.</title>
        <authorList>
            <person name="Zhang X."/>
            <person name="Liu J."/>
        </authorList>
    </citation>
    <scope>NUCLEOTIDE SEQUENCE [LARGE SCALE GENOMIC DNA]</scope>
    <source>
        <strain evidence="1 2">2-325</strain>
    </source>
</reference>